<keyword evidence="2" id="KW-1185">Reference proteome</keyword>
<reference evidence="1 2" key="1">
    <citation type="journal article" date="2019" name="Sci. Rep.">
        <title>Orb-weaving spider Araneus ventricosus genome elucidates the spidroin gene catalogue.</title>
        <authorList>
            <person name="Kono N."/>
            <person name="Nakamura H."/>
            <person name="Ohtoshi R."/>
            <person name="Moran D.A.P."/>
            <person name="Shinohara A."/>
            <person name="Yoshida Y."/>
            <person name="Fujiwara M."/>
            <person name="Mori M."/>
            <person name="Tomita M."/>
            <person name="Arakawa K."/>
        </authorList>
    </citation>
    <scope>NUCLEOTIDE SEQUENCE [LARGE SCALE GENOMIC DNA]</scope>
</reference>
<dbReference type="AlphaFoldDB" id="A0A4Y2FK01"/>
<proteinExistence type="predicted"/>
<protein>
    <submittedName>
        <fullName evidence="1">Uncharacterized protein</fullName>
    </submittedName>
</protein>
<dbReference type="Proteomes" id="UP000499080">
    <property type="component" value="Unassembled WGS sequence"/>
</dbReference>
<dbReference type="EMBL" id="BGPR01000959">
    <property type="protein sequence ID" value="GBM41357.1"/>
    <property type="molecule type" value="Genomic_DNA"/>
</dbReference>
<gene>
    <name evidence="1" type="ORF">AVEN_241506_1</name>
</gene>
<evidence type="ECO:0000313" key="1">
    <source>
        <dbReference type="EMBL" id="GBM41357.1"/>
    </source>
</evidence>
<name>A0A4Y2FK01_ARAVE</name>
<sequence>MKAVYEKISRILDKICYHDYNWKICSDLKVVALLTGLQTQATQNTAASYVNGTVEPETNITSYRNGLAEKRLLPVRKMSFTILWSRRKIFTCRLCTSNSN</sequence>
<evidence type="ECO:0000313" key="2">
    <source>
        <dbReference type="Proteomes" id="UP000499080"/>
    </source>
</evidence>
<accession>A0A4Y2FK01</accession>
<organism evidence="1 2">
    <name type="scientific">Araneus ventricosus</name>
    <name type="common">Orbweaver spider</name>
    <name type="synonym">Epeira ventricosa</name>
    <dbReference type="NCBI Taxonomy" id="182803"/>
    <lineage>
        <taxon>Eukaryota</taxon>
        <taxon>Metazoa</taxon>
        <taxon>Ecdysozoa</taxon>
        <taxon>Arthropoda</taxon>
        <taxon>Chelicerata</taxon>
        <taxon>Arachnida</taxon>
        <taxon>Araneae</taxon>
        <taxon>Araneomorphae</taxon>
        <taxon>Entelegynae</taxon>
        <taxon>Araneoidea</taxon>
        <taxon>Araneidae</taxon>
        <taxon>Araneus</taxon>
    </lineage>
</organism>
<comment type="caution">
    <text evidence="1">The sequence shown here is derived from an EMBL/GenBank/DDBJ whole genome shotgun (WGS) entry which is preliminary data.</text>
</comment>